<name>A0A7C4QQ39_9PLAN</name>
<accession>A0A7C4QQ39</accession>
<evidence type="ECO:0008006" key="2">
    <source>
        <dbReference type="Google" id="ProtNLM"/>
    </source>
</evidence>
<sequence length="244" mass="26779">MLSFPTAVYRRGLVIGVATVALTVSGQAGDRRVLDPADVTALQPQQVLVGKWRGVGQVRRGSPQGAWQEKVEVVWEFQDRPGIRWAVADGKLWKSALFLPGTADNPVVLRVILPDETVREYGGRREGERLVLESAPDAQAEVHRLTWTQVGEHRVTVLFEKRGIRQSFYQRVAEVGYQREGTRLAAAGGNGPECVVTGGLGTMAVTYQGQTYYVCCTGCRDAFQNDPQGILAAWAERRKAGANK</sequence>
<dbReference type="Gene3D" id="1.10.620.20">
    <property type="entry name" value="Ribonucleotide Reductase, subunit A"/>
    <property type="match status" value="1"/>
</dbReference>
<dbReference type="InterPro" id="IPR012348">
    <property type="entry name" value="RNR-like"/>
</dbReference>
<dbReference type="EMBL" id="DSVQ01000016">
    <property type="protein sequence ID" value="HGT40400.1"/>
    <property type="molecule type" value="Genomic_DNA"/>
</dbReference>
<comment type="caution">
    <text evidence="1">The sequence shown here is derived from an EMBL/GenBank/DDBJ whole genome shotgun (WGS) entry which is preliminary data.</text>
</comment>
<reference evidence="1" key="1">
    <citation type="journal article" date="2020" name="mSystems">
        <title>Genome- and Community-Level Interaction Insights into Carbon Utilization and Element Cycling Functions of Hydrothermarchaeota in Hydrothermal Sediment.</title>
        <authorList>
            <person name="Zhou Z."/>
            <person name="Liu Y."/>
            <person name="Xu W."/>
            <person name="Pan J."/>
            <person name="Luo Z.H."/>
            <person name="Li M."/>
        </authorList>
    </citation>
    <scope>NUCLEOTIDE SEQUENCE [LARGE SCALE GENOMIC DNA]</scope>
    <source>
        <strain evidence="1">SpSt-508</strain>
    </source>
</reference>
<evidence type="ECO:0000313" key="1">
    <source>
        <dbReference type="EMBL" id="HGT40400.1"/>
    </source>
</evidence>
<dbReference type="GO" id="GO:0016491">
    <property type="term" value="F:oxidoreductase activity"/>
    <property type="evidence" value="ECO:0007669"/>
    <property type="project" value="InterPro"/>
</dbReference>
<organism evidence="1">
    <name type="scientific">Schlesneria paludicola</name>
    <dbReference type="NCBI Taxonomy" id="360056"/>
    <lineage>
        <taxon>Bacteria</taxon>
        <taxon>Pseudomonadati</taxon>
        <taxon>Planctomycetota</taxon>
        <taxon>Planctomycetia</taxon>
        <taxon>Planctomycetales</taxon>
        <taxon>Planctomycetaceae</taxon>
        <taxon>Schlesneria</taxon>
    </lineage>
</organism>
<protein>
    <recommendedName>
        <fullName evidence="2">YHS domain-containing protein</fullName>
    </recommendedName>
</protein>
<dbReference type="AlphaFoldDB" id="A0A7C4QQ39"/>
<gene>
    <name evidence="1" type="ORF">ENS64_14235</name>
</gene>
<proteinExistence type="predicted"/>